<comment type="pathway">
    <text evidence="2">Pyrimidine metabolism; UMP biosynthesis via de novo pathway; UMP from orotate: step 1/2.</text>
</comment>
<feature type="binding site" evidence="15">
    <location>
        <position position="526"/>
    </location>
    <ligand>
        <name>substrate</name>
    </ligand>
</feature>
<dbReference type="NCBIfam" id="TIGR00336">
    <property type="entry name" value="pyrE"/>
    <property type="match status" value="1"/>
</dbReference>
<accession>A0A5J4Z1T6</accession>
<dbReference type="Gene3D" id="3.40.50.2020">
    <property type="match status" value="1"/>
</dbReference>
<keyword evidence="8" id="KW-0328">Glycosyltransferase</keyword>
<evidence type="ECO:0000256" key="12">
    <source>
        <dbReference type="ARBA" id="ARBA00023239"/>
    </source>
</evidence>
<dbReference type="OMA" id="SAKHVCG"/>
<evidence type="ECO:0000256" key="10">
    <source>
        <dbReference type="ARBA" id="ARBA00022793"/>
    </source>
</evidence>
<evidence type="ECO:0000256" key="6">
    <source>
        <dbReference type="ARBA" id="ARBA00012321"/>
    </source>
</evidence>
<dbReference type="GO" id="GO:0044205">
    <property type="term" value="P:'de novo' UMP biosynthetic process"/>
    <property type="evidence" value="ECO:0007669"/>
    <property type="project" value="UniProtKB-UniPathway"/>
</dbReference>
<feature type="active site" description="For OMPdecase activity" evidence="14">
    <location>
        <position position="383"/>
    </location>
</feature>
<keyword evidence="11" id="KW-0665">Pyrimidine biosynthesis</keyword>
<dbReference type="CDD" id="cd04725">
    <property type="entry name" value="OMP_decarboxylase_like"/>
    <property type="match status" value="1"/>
</dbReference>
<organism evidence="17 18">
    <name type="scientific">Porphyridium purpureum</name>
    <name type="common">Red alga</name>
    <name type="synonym">Porphyridium cruentum</name>
    <dbReference type="NCBI Taxonomy" id="35688"/>
    <lineage>
        <taxon>Eukaryota</taxon>
        <taxon>Rhodophyta</taxon>
        <taxon>Bangiophyceae</taxon>
        <taxon>Porphyridiales</taxon>
        <taxon>Porphyridiaceae</taxon>
        <taxon>Porphyridium</taxon>
    </lineage>
</organism>
<dbReference type="Proteomes" id="UP000324585">
    <property type="component" value="Unassembled WGS sequence"/>
</dbReference>
<dbReference type="InterPro" id="IPR004467">
    <property type="entry name" value="Or_phspho_trans_dom"/>
</dbReference>
<keyword evidence="12" id="KW-0456">Lyase</keyword>
<feature type="active site" description="For OMPdecase activity" evidence="14">
    <location>
        <position position="381"/>
    </location>
</feature>
<evidence type="ECO:0000256" key="15">
    <source>
        <dbReference type="PIRSR" id="PIRSR614732-2"/>
    </source>
</evidence>
<dbReference type="InterPro" id="IPR001754">
    <property type="entry name" value="OMPdeCOase_dom"/>
</dbReference>
<dbReference type="InterPro" id="IPR014732">
    <property type="entry name" value="OMPdecase"/>
</dbReference>
<feature type="binding site" evidence="15">
    <location>
        <position position="506"/>
    </location>
    <ligand>
        <name>substrate</name>
    </ligand>
</feature>
<name>A0A5J4Z1T6_PORPP</name>
<dbReference type="InterPro" id="IPR013785">
    <property type="entry name" value="Aldolase_TIM"/>
</dbReference>
<dbReference type="InterPro" id="IPR023031">
    <property type="entry name" value="OPRT"/>
</dbReference>
<keyword evidence="9" id="KW-0808">Transferase</keyword>
<dbReference type="InterPro" id="IPR011060">
    <property type="entry name" value="RibuloseP-bd_barrel"/>
</dbReference>
<evidence type="ECO:0000256" key="3">
    <source>
        <dbReference type="ARBA" id="ARBA00006221"/>
    </source>
</evidence>
<feature type="binding site" evidence="15">
    <location>
        <position position="350"/>
    </location>
    <ligand>
        <name>substrate</name>
    </ligand>
</feature>
<evidence type="ECO:0000256" key="2">
    <source>
        <dbReference type="ARBA" id="ARBA00004889"/>
    </source>
</evidence>
<feature type="active site" description="For OMPdecase activity" evidence="14">
    <location>
        <position position="386"/>
    </location>
</feature>
<dbReference type="FunFam" id="3.40.50.2020:FF:000025">
    <property type="entry name" value="Uridine monophosphate synthetase"/>
    <property type="match status" value="1"/>
</dbReference>
<evidence type="ECO:0000256" key="5">
    <source>
        <dbReference type="ARBA" id="ARBA00011971"/>
    </source>
</evidence>
<dbReference type="Pfam" id="PF00215">
    <property type="entry name" value="OMPdecase"/>
    <property type="match status" value="1"/>
</dbReference>
<dbReference type="AlphaFoldDB" id="A0A5J4Z1T6"/>
<reference evidence="18" key="1">
    <citation type="journal article" date="2019" name="Nat. Commun.">
        <title>Expansion of phycobilisome linker gene families in mesophilic red algae.</title>
        <authorList>
            <person name="Lee J."/>
            <person name="Kim D."/>
            <person name="Bhattacharya D."/>
            <person name="Yoon H.S."/>
        </authorList>
    </citation>
    <scope>NUCLEOTIDE SEQUENCE [LARGE SCALE GENOMIC DNA]</scope>
    <source>
        <strain evidence="18">CCMP 1328</strain>
    </source>
</reference>
<feature type="domain" description="Orotidine 5'-phosphate decarboxylase" evidence="16">
    <location>
        <begin position="322"/>
        <end position="542"/>
    </location>
</feature>
<dbReference type="SUPFAM" id="SSF51366">
    <property type="entry name" value="Ribulose-phoshate binding barrel"/>
    <property type="match status" value="1"/>
</dbReference>
<dbReference type="InterPro" id="IPR029057">
    <property type="entry name" value="PRTase-like"/>
</dbReference>
<dbReference type="Gene3D" id="3.20.20.70">
    <property type="entry name" value="Aldolase class I"/>
    <property type="match status" value="1"/>
</dbReference>
<feature type="binding site" evidence="15">
    <location>
        <position position="328"/>
    </location>
    <ligand>
        <name>substrate</name>
    </ligand>
</feature>
<dbReference type="EC" id="4.1.1.23" evidence="6"/>
<evidence type="ECO:0000313" key="17">
    <source>
        <dbReference type="EMBL" id="KAA8497869.1"/>
    </source>
</evidence>
<dbReference type="GO" id="GO:0004588">
    <property type="term" value="F:orotate phosphoribosyltransferase activity"/>
    <property type="evidence" value="ECO:0007669"/>
    <property type="project" value="UniProtKB-EC"/>
</dbReference>
<dbReference type="CDD" id="cd06223">
    <property type="entry name" value="PRTases_typeI"/>
    <property type="match status" value="1"/>
</dbReference>
<dbReference type="FunFam" id="3.20.20.70:FF:000114">
    <property type="entry name" value="Decarboxylase,orotidine phosphate"/>
    <property type="match status" value="1"/>
</dbReference>
<comment type="pathway">
    <text evidence="1">Pyrimidine metabolism; UMP biosynthesis via de novo pathway; UMP from orotate: step 2/2.</text>
</comment>
<comment type="similarity">
    <text evidence="4">In the C-terminal section; belongs to the OMP decarboxylase family.</text>
</comment>
<keyword evidence="18" id="KW-1185">Reference proteome</keyword>
<evidence type="ECO:0000256" key="9">
    <source>
        <dbReference type="ARBA" id="ARBA00022679"/>
    </source>
</evidence>
<feature type="binding site" evidence="15">
    <location>
        <position position="527"/>
    </location>
    <ligand>
        <name>substrate</name>
    </ligand>
</feature>
<dbReference type="SUPFAM" id="SSF53271">
    <property type="entry name" value="PRTase-like"/>
    <property type="match status" value="1"/>
</dbReference>
<dbReference type="GO" id="GO:0006207">
    <property type="term" value="P:'de novo' pyrimidine nucleobase biosynthetic process"/>
    <property type="evidence" value="ECO:0007669"/>
    <property type="project" value="InterPro"/>
</dbReference>
<keyword evidence="10" id="KW-0210">Decarboxylase</keyword>
<evidence type="ECO:0000256" key="1">
    <source>
        <dbReference type="ARBA" id="ARBA00004861"/>
    </source>
</evidence>
<evidence type="ECO:0000256" key="7">
    <source>
        <dbReference type="ARBA" id="ARBA00015047"/>
    </source>
</evidence>
<dbReference type="PROSITE" id="PS00156">
    <property type="entry name" value="OMPDECASE"/>
    <property type="match status" value="1"/>
</dbReference>
<feature type="binding site" evidence="15">
    <location>
        <position position="443"/>
    </location>
    <ligand>
        <name>substrate</name>
    </ligand>
</feature>
<gene>
    <name evidence="17" type="ORF">FVE85_5454</name>
</gene>
<dbReference type="InterPro" id="IPR000836">
    <property type="entry name" value="PRTase_dom"/>
</dbReference>
<evidence type="ECO:0000256" key="4">
    <source>
        <dbReference type="ARBA" id="ARBA00009769"/>
    </source>
</evidence>
<evidence type="ECO:0000259" key="16">
    <source>
        <dbReference type="SMART" id="SM00934"/>
    </source>
</evidence>
<keyword evidence="13" id="KW-0511">Multifunctional enzyme</keyword>
<dbReference type="GO" id="GO:0004590">
    <property type="term" value="F:orotidine-5'-phosphate decarboxylase activity"/>
    <property type="evidence" value="ECO:0007669"/>
    <property type="project" value="UniProtKB-EC"/>
</dbReference>
<evidence type="ECO:0000313" key="18">
    <source>
        <dbReference type="Proteomes" id="UP000324585"/>
    </source>
</evidence>
<evidence type="ECO:0000256" key="14">
    <source>
        <dbReference type="PIRSR" id="PIRSR614732-1"/>
    </source>
</evidence>
<protein>
    <recommendedName>
        <fullName evidence="7">Uridine 5'-monophosphate synthase</fullName>
        <ecNumber evidence="5">2.4.2.10</ecNumber>
        <ecNumber evidence="6">4.1.1.23</ecNumber>
    </recommendedName>
</protein>
<sequence>MAFVSACISKLGVASSSFGSDRRIFAQRRPSDACNTRPRRVCGRRATCPSLSLTGGEAVVSVDMDKTSQQRHVRDSTKKLVEMLFDVGALKFGEFTLKSGIVSPVYVDLRVTVSHPQLLKLVGEELLETVATVDYDLLCGVPYTALPFATAMSLQTSKPMLMRRKEAKSYGTKKLIEGEFSAGQSCLVVEDLVTSGMSVMETVTPLRMMDLTVDHVVVLLDREQGAEANLTHGKVTLHSAITMSEALSALQESGRVSAEQADKVLDFIRANRVRLDASGAVVTRAVSTYKGPLKSYEDRALNDVANPVARRLLNIMASKQSNLCLSADVNTVEELIELAETVGAEICALKTHADILTDWDANSGKRILDVARHHNFLIFEDRKFADIGNTVIKQGAAGVHKITEWADIINAHPVPGPNIVQGLRQAADKYGREIGLLLLAEMSSKGNFPSALDGYAKLTYEIAEKEPDFVFGFIAMGSISSPADREKYIVMTPGVQMREGGDQFGQQYVTPQKVIAENGSDVIIVGRGIYRADDPLEAARAYRDEGWKAYLSRLQRQSSE</sequence>
<dbReference type="UniPathway" id="UPA00070">
    <property type="reaction ID" value="UER00119"/>
</dbReference>
<dbReference type="InterPro" id="IPR018089">
    <property type="entry name" value="OMPdecase_AS"/>
</dbReference>
<dbReference type="SMART" id="SM00934">
    <property type="entry name" value="OMPdecase"/>
    <property type="match status" value="1"/>
</dbReference>
<comment type="caution">
    <text evidence="17">The sequence shown here is derived from an EMBL/GenBank/DDBJ whole genome shotgun (WGS) entry which is preliminary data.</text>
</comment>
<comment type="similarity">
    <text evidence="3">In the N-terminal section; belongs to the purine/pyrimidine phosphoribosyltransferase family.</text>
</comment>
<dbReference type="EC" id="2.4.2.10" evidence="5"/>
<dbReference type="HAMAP" id="MF_01208">
    <property type="entry name" value="PyrE"/>
    <property type="match status" value="1"/>
</dbReference>
<evidence type="ECO:0000256" key="13">
    <source>
        <dbReference type="ARBA" id="ARBA00023268"/>
    </source>
</evidence>
<dbReference type="EMBL" id="VRMN01000001">
    <property type="protein sequence ID" value="KAA8497869.1"/>
    <property type="molecule type" value="Genomic_DNA"/>
</dbReference>
<proteinExistence type="inferred from homology"/>
<dbReference type="NCBIfam" id="TIGR01740">
    <property type="entry name" value="pyrF"/>
    <property type="match status" value="1"/>
</dbReference>
<dbReference type="PANTHER" id="PTHR19278">
    <property type="entry name" value="OROTATE PHOSPHORIBOSYLTRANSFERASE"/>
    <property type="match status" value="1"/>
</dbReference>
<dbReference type="PANTHER" id="PTHR19278:SF9">
    <property type="entry name" value="URIDINE 5'-MONOPHOSPHATE SYNTHASE"/>
    <property type="match status" value="1"/>
</dbReference>
<dbReference type="OrthoDB" id="10263753at2759"/>
<evidence type="ECO:0000256" key="11">
    <source>
        <dbReference type="ARBA" id="ARBA00022975"/>
    </source>
</evidence>
<evidence type="ECO:0000256" key="8">
    <source>
        <dbReference type="ARBA" id="ARBA00022676"/>
    </source>
</evidence>